<feature type="domain" description="N-acetylmuramoyl-L-alanine amidase" evidence="5">
    <location>
        <begin position="243"/>
        <end position="379"/>
    </location>
</feature>
<protein>
    <recommendedName>
        <fullName evidence="2">N-acetylmuramoyl-L-alanine amidase</fullName>
        <ecNumber evidence="2">3.5.1.28</ecNumber>
    </recommendedName>
</protein>
<dbReference type="PANTHER" id="PTHR30417:SF1">
    <property type="entry name" value="N-ACETYLMURAMOYL-L-ALANINE AMIDASE AMID"/>
    <property type="match status" value="1"/>
</dbReference>
<evidence type="ECO:0000259" key="5">
    <source>
        <dbReference type="SMART" id="SM00644"/>
    </source>
</evidence>
<evidence type="ECO:0000313" key="6">
    <source>
        <dbReference type="EMBL" id="GHO57154.1"/>
    </source>
</evidence>
<dbReference type="Pfam" id="PF01510">
    <property type="entry name" value="Amidase_2"/>
    <property type="match status" value="1"/>
</dbReference>
<organism evidence="6 7">
    <name type="scientific">Ktedonobacter robiniae</name>
    <dbReference type="NCBI Taxonomy" id="2778365"/>
    <lineage>
        <taxon>Bacteria</taxon>
        <taxon>Bacillati</taxon>
        <taxon>Chloroflexota</taxon>
        <taxon>Ktedonobacteria</taxon>
        <taxon>Ktedonobacterales</taxon>
        <taxon>Ktedonobacteraceae</taxon>
        <taxon>Ktedonobacter</taxon>
    </lineage>
</organism>
<name>A0ABQ3UWC9_9CHLR</name>
<dbReference type="EC" id="3.5.1.28" evidence="2"/>
<dbReference type="CDD" id="cd06583">
    <property type="entry name" value="PGRP"/>
    <property type="match status" value="1"/>
</dbReference>
<evidence type="ECO:0000256" key="3">
    <source>
        <dbReference type="ARBA" id="ARBA00022801"/>
    </source>
</evidence>
<reference evidence="6 7" key="1">
    <citation type="journal article" date="2021" name="Int. J. Syst. Evol. Microbiol.">
        <title>Reticulibacter mediterranei gen. nov., sp. nov., within the new family Reticulibacteraceae fam. nov., and Ktedonospora formicarum gen. nov., sp. nov., Ktedonobacter robiniae sp. nov., Dictyobacter formicarum sp. nov. and Dictyobacter arantiisoli sp. nov., belonging to the class Ktedonobacteria.</title>
        <authorList>
            <person name="Yabe S."/>
            <person name="Zheng Y."/>
            <person name="Wang C.M."/>
            <person name="Sakai Y."/>
            <person name="Abe K."/>
            <person name="Yokota A."/>
            <person name="Donadio S."/>
            <person name="Cavaletti L."/>
            <person name="Monciardini P."/>
        </authorList>
    </citation>
    <scope>NUCLEOTIDE SEQUENCE [LARGE SCALE GENOMIC DNA]</scope>
    <source>
        <strain evidence="6 7">SOSP1-30</strain>
    </source>
</reference>
<dbReference type="InterPro" id="IPR002502">
    <property type="entry name" value="Amidase_domain"/>
</dbReference>
<evidence type="ECO:0000256" key="1">
    <source>
        <dbReference type="ARBA" id="ARBA00001561"/>
    </source>
</evidence>
<keyword evidence="7" id="KW-1185">Reference proteome</keyword>
<comment type="catalytic activity">
    <reaction evidence="1">
        <text>Hydrolyzes the link between N-acetylmuramoyl residues and L-amino acid residues in certain cell-wall glycopeptides.</text>
        <dbReference type="EC" id="3.5.1.28"/>
    </reaction>
</comment>
<dbReference type="InterPro" id="IPR036505">
    <property type="entry name" value="Amidase/PGRP_sf"/>
</dbReference>
<proteinExistence type="predicted"/>
<keyword evidence="3" id="KW-0378">Hydrolase</keyword>
<evidence type="ECO:0000256" key="2">
    <source>
        <dbReference type="ARBA" id="ARBA00011901"/>
    </source>
</evidence>
<evidence type="ECO:0000313" key="7">
    <source>
        <dbReference type="Proteomes" id="UP000654345"/>
    </source>
</evidence>
<dbReference type="PANTHER" id="PTHR30417">
    <property type="entry name" value="N-ACETYLMURAMOYL-L-ALANINE AMIDASE AMID"/>
    <property type="match status" value="1"/>
</dbReference>
<dbReference type="EMBL" id="BNJG01000002">
    <property type="protein sequence ID" value="GHO57154.1"/>
    <property type="molecule type" value="Genomic_DNA"/>
</dbReference>
<evidence type="ECO:0000256" key="4">
    <source>
        <dbReference type="ARBA" id="ARBA00023316"/>
    </source>
</evidence>
<gene>
    <name evidence="6" type="ORF">KSB_56290</name>
</gene>
<accession>A0ABQ3UWC9</accession>
<dbReference type="Proteomes" id="UP000654345">
    <property type="component" value="Unassembled WGS sequence"/>
</dbReference>
<dbReference type="Gene3D" id="3.40.80.10">
    <property type="entry name" value="Peptidoglycan recognition protein-like"/>
    <property type="match status" value="1"/>
</dbReference>
<sequence>MNKRILWALLKTLMGLSLLLTLTSLSFSHSYAASSPSINQAFLQASHETDVPVPLLQALCYMEGRLSMHGGTPSIDQGYGCMHLVKSKKQDTLDQAAQDLHVSSAQLRSDLATNIRGGADILRQDALKLSATHTLPGTLSGWADAIALYSNATTHSTAQMYVDETYRILRQGFQARADNQELVTLAPQNVTSTHLGTNSLATATIPAGCSSDTNVEYPGAIDCIVSPTTFDCNVVSNGSPCTYESASRPSSYSISDIVIHDIEGTAQDGLNVFQDPNSGVSIHYVVGGDGTVYQLLHEKDIAYQAGNYWYNQHTIGIEHAGFDATGYQWYNATEYLASAKLVAYLLNKYHIPLEHDHIVSHGTIPAPTLGTTPNHEDPGPYWLWPYYFNLIQQQGIAAAPTSNKANVVTVDPATGQAPYGTNGTETSANFNFFTLYTSGSTASSIIPNPDNGSATGVTSNVEARISYAYTSKVTDPAGTGDTLYQIWYGEQDPGFTPAHTAHAKQVWLAVPAGSAVESTISGANAHVIKLTGKGSKAIQVSGRPTTSNSYYIGDAPIGATFVSAYSIVEDGTSKLWYEINYNHRQAFVPASAVTIVS</sequence>
<keyword evidence="4" id="KW-0961">Cell wall biogenesis/degradation</keyword>
<dbReference type="SUPFAM" id="SSF55846">
    <property type="entry name" value="N-acetylmuramoyl-L-alanine amidase-like"/>
    <property type="match status" value="1"/>
</dbReference>
<comment type="caution">
    <text evidence="6">The sequence shown here is derived from an EMBL/GenBank/DDBJ whole genome shotgun (WGS) entry which is preliminary data.</text>
</comment>
<dbReference type="InterPro" id="IPR051206">
    <property type="entry name" value="NAMLAA_amidase_2"/>
</dbReference>
<dbReference type="RefSeq" id="WP_201373579.1">
    <property type="nucleotide sequence ID" value="NZ_BNJG01000002.1"/>
</dbReference>
<dbReference type="SMART" id="SM00644">
    <property type="entry name" value="Ami_2"/>
    <property type="match status" value="1"/>
</dbReference>